<dbReference type="HOGENOM" id="CLU_168058_0_0_9"/>
<dbReference type="KEGG" id="bco:Bcell_3678"/>
<evidence type="ECO:0000313" key="4">
    <source>
        <dbReference type="Proteomes" id="UP000001401"/>
    </source>
</evidence>
<sequence length="117" mass="13808">MAVAKRENDVNIESKKYNITNSLVMWIILLSFTDALFTDVGLRLNFIAEWNPFARFLYELNVGIFYLYKLLLPIVLYILYQYVYGNRLIDIAIYACFGLYAVINLYHLYWLGIVVFV</sequence>
<organism evidence="3 4">
    <name type="scientific">Evansella cellulosilytica (strain ATCC 21833 / DSM 2522 / FERM P-1141 / JCM 9156 / N-4)</name>
    <name type="common">Bacillus cellulosilyticus</name>
    <dbReference type="NCBI Taxonomy" id="649639"/>
    <lineage>
        <taxon>Bacteria</taxon>
        <taxon>Bacillati</taxon>
        <taxon>Bacillota</taxon>
        <taxon>Bacilli</taxon>
        <taxon>Bacillales</taxon>
        <taxon>Bacillaceae</taxon>
        <taxon>Evansella</taxon>
    </lineage>
</organism>
<dbReference type="OrthoDB" id="2972719at2"/>
<name>E6TT11_EVAC2</name>
<keyword evidence="1" id="KW-0812">Transmembrane</keyword>
<feature type="transmembrane region" description="Helical" evidence="1">
    <location>
        <begin position="56"/>
        <end position="79"/>
    </location>
</feature>
<keyword evidence="1" id="KW-1133">Transmembrane helix</keyword>
<keyword evidence="4" id="KW-1185">Reference proteome</keyword>
<dbReference type="EMBL" id="CP002394">
    <property type="protein sequence ID" value="ADU31919.1"/>
    <property type="molecule type" value="Genomic_DNA"/>
</dbReference>
<feature type="transmembrane region" description="Helical" evidence="1">
    <location>
        <begin position="91"/>
        <end position="116"/>
    </location>
</feature>
<feature type="transmembrane region" description="Helical" evidence="1">
    <location>
        <begin position="23"/>
        <end position="44"/>
    </location>
</feature>
<keyword evidence="1" id="KW-0472">Membrane</keyword>
<reference evidence="3" key="1">
    <citation type="submission" date="2010-12" db="EMBL/GenBank/DDBJ databases">
        <title>Complete sequence of Bacillus cellulosilyticus DSM 2522.</title>
        <authorList>
            <consortium name="US DOE Joint Genome Institute"/>
            <person name="Lucas S."/>
            <person name="Copeland A."/>
            <person name="Lapidus A."/>
            <person name="Cheng J.-F."/>
            <person name="Bruce D."/>
            <person name="Goodwin L."/>
            <person name="Pitluck S."/>
            <person name="Chertkov O."/>
            <person name="Detter J.C."/>
            <person name="Han C."/>
            <person name="Tapia R."/>
            <person name="Land M."/>
            <person name="Hauser L."/>
            <person name="Jeffries C."/>
            <person name="Kyrpides N."/>
            <person name="Ivanova N."/>
            <person name="Mikhailova N."/>
            <person name="Brumm P."/>
            <person name="Mead D."/>
            <person name="Woyke T."/>
        </authorList>
    </citation>
    <scope>NUCLEOTIDE SEQUENCE [LARGE SCALE GENOMIC DNA]</scope>
    <source>
        <strain evidence="3">DSM 2522</strain>
    </source>
</reference>
<proteinExistence type="predicted"/>
<evidence type="ECO:0000259" key="2">
    <source>
        <dbReference type="Pfam" id="PF18902"/>
    </source>
</evidence>
<dbReference type="RefSeq" id="WP_013490250.1">
    <property type="nucleotide sequence ID" value="NC_014829.1"/>
</dbReference>
<gene>
    <name evidence="3" type="ordered locus">Bcell_3678</name>
</gene>
<feature type="domain" description="DUF5658" evidence="2">
    <location>
        <begin position="26"/>
        <end position="112"/>
    </location>
</feature>
<evidence type="ECO:0000313" key="3">
    <source>
        <dbReference type="EMBL" id="ADU31919.1"/>
    </source>
</evidence>
<protein>
    <recommendedName>
        <fullName evidence="2">DUF5658 domain-containing protein</fullName>
    </recommendedName>
</protein>
<dbReference type="Proteomes" id="UP000001401">
    <property type="component" value="Chromosome"/>
</dbReference>
<accession>E6TT11</accession>
<dbReference type="AlphaFoldDB" id="E6TT11"/>
<dbReference type="Pfam" id="PF18902">
    <property type="entry name" value="DUF5658"/>
    <property type="match status" value="1"/>
</dbReference>
<dbReference type="InterPro" id="IPR043717">
    <property type="entry name" value="DUF5658"/>
</dbReference>
<evidence type="ECO:0000256" key="1">
    <source>
        <dbReference type="SAM" id="Phobius"/>
    </source>
</evidence>